<dbReference type="AlphaFoldDB" id="A0A5C6DP96"/>
<reference evidence="2 3" key="1">
    <citation type="submission" date="2019-02" db="EMBL/GenBank/DDBJ databases">
        <title>Deep-cultivation of Planctomycetes and their phenomic and genomic characterization uncovers novel biology.</title>
        <authorList>
            <person name="Wiegand S."/>
            <person name="Jogler M."/>
            <person name="Boedeker C."/>
            <person name="Pinto D."/>
            <person name="Vollmers J."/>
            <person name="Rivas-Marin E."/>
            <person name="Kohn T."/>
            <person name="Peeters S.H."/>
            <person name="Heuer A."/>
            <person name="Rast P."/>
            <person name="Oberbeckmann S."/>
            <person name="Bunk B."/>
            <person name="Jeske O."/>
            <person name="Meyerdierks A."/>
            <person name="Storesund J.E."/>
            <person name="Kallscheuer N."/>
            <person name="Luecker S."/>
            <person name="Lage O.M."/>
            <person name="Pohl T."/>
            <person name="Merkel B.J."/>
            <person name="Hornburger P."/>
            <person name="Mueller R.-W."/>
            <person name="Bruemmer F."/>
            <person name="Labrenz M."/>
            <person name="Spormann A.M."/>
            <person name="Op Den Camp H."/>
            <person name="Overmann J."/>
            <person name="Amann R."/>
            <person name="Jetten M.S.M."/>
            <person name="Mascher T."/>
            <person name="Medema M.H."/>
            <person name="Devos D.P."/>
            <person name="Kaster A.-K."/>
            <person name="Ovreas L."/>
            <person name="Rohde M."/>
            <person name="Galperin M.Y."/>
            <person name="Jogler C."/>
        </authorList>
    </citation>
    <scope>NUCLEOTIDE SEQUENCE [LARGE SCALE GENOMIC DNA]</scope>
    <source>
        <strain evidence="2 3">Q31b</strain>
    </source>
</reference>
<feature type="compositionally biased region" description="Basic and acidic residues" evidence="1">
    <location>
        <begin position="207"/>
        <end position="222"/>
    </location>
</feature>
<dbReference type="Proteomes" id="UP000315471">
    <property type="component" value="Unassembled WGS sequence"/>
</dbReference>
<gene>
    <name evidence="2" type="ORF">Q31b_42060</name>
</gene>
<name>A0A5C6DP96_9BACT</name>
<dbReference type="EMBL" id="SJPY01000006">
    <property type="protein sequence ID" value="TWU39123.1"/>
    <property type="molecule type" value="Genomic_DNA"/>
</dbReference>
<keyword evidence="3" id="KW-1185">Reference proteome</keyword>
<evidence type="ECO:0000256" key="1">
    <source>
        <dbReference type="SAM" id="MobiDB-lite"/>
    </source>
</evidence>
<evidence type="ECO:0000313" key="3">
    <source>
        <dbReference type="Proteomes" id="UP000315471"/>
    </source>
</evidence>
<accession>A0A5C6DP96</accession>
<comment type="caution">
    <text evidence="2">The sequence shown here is derived from an EMBL/GenBank/DDBJ whole genome shotgun (WGS) entry which is preliminary data.</text>
</comment>
<proteinExistence type="predicted"/>
<protein>
    <submittedName>
        <fullName evidence="2">Uncharacterized protein</fullName>
    </submittedName>
</protein>
<sequence>MSERHTAMHLPESRLKLEYFEKAITTYLEVMESIQAMRRRQMYDREMWLRFSENGHIPETTHRVAFRTDVLDLPSLPPEIFDFIPEYSLPESLAKIDRIKQIEETCFAMRGRDDIEAIRTVLELDRERLAITESMDDILRTFRSMIWDALDKSSAKTPPPDSQPEPPPIVDAFKLHCEITPGSHRDRAIAWKKLHPFETKTITQLTRKSERLPYPGKPEKPD</sequence>
<organism evidence="2 3">
    <name type="scientific">Novipirellula aureliae</name>
    <dbReference type="NCBI Taxonomy" id="2527966"/>
    <lineage>
        <taxon>Bacteria</taxon>
        <taxon>Pseudomonadati</taxon>
        <taxon>Planctomycetota</taxon>
        <taxon>Planctomycetia</taxon>
        <taxon>Pirellulales</taxon>
        <taxon>Pirellulaceae</taxon>
        <taxon>Novipirellula</taxon>
    </lineage>
</organism>
<feature type="region of interest" description="Disordered" evidence="1">
    <location>
        <begin position="202"/>
        <end position="222"/>
    </location>
</feature>
<dbReference type="RefSeq" id="WP_146601368.1">
    <property type="nucleotide sequence ID" value="NZ_SJPY01000006.1"/>
</dbReference>
<evidence type="ECO:0000313" key="2">
    <source>
        <dbReference type="EMBL" id="TWU39123.1"/>
    </source>
</evidence>